<sequence length="108" mass="11729">MSASADATFPIILHSKPVQVMWASDPLPERKEGASKREGTLAVSSKLVRAEVPLSRHGRGNRLGSDIVNPKDDNNTNSNNTYKNRGGIAARLGDPFKGRELVAYDDIL</sequence>
<keyword evidence="3" id="KW-1185">Reference proteome</keyword>
<proteinExistence type="predicted"/>
<comment type="caution">
    <text evidence="2">The sequence shown here is derived from an EMBL/GenBank/DDBJ whole genome shotgun (WGS) entry which is preliminary data.</text>
</comment>
<evidence type="ECO:0000313" key="3">
    <source>
        <dbReference type="Proteomes" id="UP001152484"/>
    </source>
</evidence>
<dbReference type="Proteomes" id="UP001152484">
    <property type="component" value="Unassembled WGS sequence"/>
</dbReference>
<evidence type="ECO:0000313" key="2">
    <source>
        <dbReference type="EMBL" id="CAH9093075.1"/>
    </source>
</evidence>
<name>A0A9P0Z825_CUSEU</name>
<evidence type="ECO:0000256" key="1">
    <source>
        <dbReference type="SAM" id="MobiDB-lite"/>
    </source>
</evidence>
<accession>A0A9P0Z825</accession>
<protein>
    <submittedName>
        <fullName evidence="2">Uncharacterized protein</fullName>
    </submittedName>
</protein>
<reference evidence="2" key="1">
    <citation type="submission" date="2022-07" db="EMBL/GenBank/DDBJ databases">
        <authorList>
            <person name="Macas J."/>
            <person name="Novak P."/>
            <person name="Neumann P."/>
        </authorList>
    </citation>
    <scope>NUCLEOTIDE SEQUENCE</scope>
</reference>
<dbReference type="OrthoDB" id="1908804at2759"/>
<dbReference type="AlphaFoldDB" id="A0A9P0Z825"/>
<feature type="region of interest" description="Disordered" evidence="1">
    <location>
        <begin position="53"/>
        <end position="89"/>
    </location>
</feature>
<gene>
    <name evidence="2" type="ORF">CEURO_LOCUS12207</name>
</gene>
<organism evidence="2 3">
    <name type="scientific">Cuscuta europaea</name>
    <name type="common">European dodder</name>
    <dbReference type="NCBI Taxonomy" id="41803"/>
    <lineage>
        <taxon>Eukaryota</taxon>
        <taxon>Viridiplantae</taxon>
        <taxon>Streptophyta</taxon>
        <taxon>Embryophyta</taxon>
        <taxon>Tracheophyta</taxon>
        <taxon>Spermatophyta</taxon>
        <taxon>Magnoliopsida</taxon>
        <taxon>eudicotyledons</taxon>
        <taxon>Gunneridae</taxon>
        <taxon>Pentapetalae</taxon>
        <taxon>asterids</taxon>
        <taxon>lamiids</taxon>
        <taxon>Solanales</taxon>
        <taxon>Convolvulaceae</taxon>
        <taxon>Cuscuteae</taxon>
        <taxon>Cuscuta</taxon>
        <taxon>Cuscuta subgen. Cuscuta</taxon>
    </lineage>
</organism>
<feature type="compositionally biased region" description="Low complexity" evidence="1">
    <location>
        <begin position="75"/>
        <end position="84"/>
    </location>
</feature>
<dbReference type="EMBL" id="CAMAPE010000030">
    <property type="protein sequence ID" value="CAH9093075.1"/>
    <property type="molecule type" value="Genomic_DNA"/>
</dbReference>